<reference evidence="1 2" key="1">
    <citation type="submission" date="2019-05" db="EMBL/GenBank/DDBJ databases">
        <title>Another draft genome of Portunus trituberculatus and its Hox gene families provides insights of decapod evolution.</title>
        <authorList>
            <person name="Jeong J.-H."/>
            <person name="Song I."/>
            <person name="Kim S."/>
            <person name="Choi T."/>
            <person name="Kim D."/>
            <person name="Ryu S."/>
            <person name="Kim W."/>
        </authorList>
    </citation>
    <scope>NUCLEOTIDE SEQUENCE [LARGE SCALE GENOMIC DNA]</scope>
    <source>
        <tissue evidence="1">Muscle</tissue>
    </source>
</reference>
<evidence type="ECO:0000313" key="1">
    <source>
        <dbReference type="EMBL" id="MPC55995.1"/>
    </source>
</evidence>
<keyword evidence="2" id="KW-1185">Reference proteome</keyword>
<proteinExistence type="predicted"/>
<evidence type="ECO:0000313" key="2">
    <source>
        <dbReference type="Proteomes" id="UP000324222"/>
    </source>
</evidence>
<protein>
    <submittedName>
        <fullName evidence="1">Uncharacterized protein</fullName>
    </submittedName>
</protein>
<gene>
    <name evidence="1" type="ORF">E2C01_049944</name>
</gene>
<dbReference type="EMBL" id="VSRR010013609">
    <property type="protein sequence ID" value="MPC55995.1"/>
    <property type="molecule type" value="Genomic_DNA"/>
</dbReference>
<accession>A0A5B7GF53</accession>
<name>A0A5B7GF53_PORTR</name>
<dbReference type="AlphaFoldDB" id="A0A5B7GF53"/>
<dbReference type="Proteomes" id="UP000324222">
    <property type="component" value="Unassembled WGS sequence"/>
</dbReference>
<organism evidence="1 2">
    <name type="scientific">Portunus trituberculatus</name>
    <name type="common">Swimming crab</name>
    <name type="synonym">Neptunus trituberculatus</name>
    <dbReference type="NCBI Taxonomy" id="210409"/>
    <lineage>
        <taxon>Eukaryota</taxon>
        <taxon>Metazoa</taxon>
        <taxon>Ecdysozoa</taxon>
        <taxon>Arthropoda</taxon>
        <taxon>Crustacea</taxon>
        <taxon>Multicrustacea</taxon>
        <taxon>Malacostraca</taxon>
        <taxon>Eumalacostraca</taxon>
        <taxon>Eucarida</taxon>
        <taxon>Decapoda</taxon>
        <taxon>Pleocyemata</taxon>
        <taxon>Brachyura</taxon>
        <taxon>Eubrachyura</taxon>
        <taxon>Portunoidea</taxon>
        <taxon>Portunidae</taxon>
        <taxon>Portuninae</taxon>
        <taxon>Portunus</taxon>
    </lineage>
</organism>
<sequence length="59" mass="6369">MSVSLTVCSYALEEAPEDVSIQEPGHKTIFRESVQANGKHQLIYYIGESACQVAGNDGP</sequence>
<comment type="caution">
    <text evidence="1">The sequence shown here is derived from an EMBL/GenBank/DDBJ whole genome shotgun (WGS) entry which is preliminary data.</text>
</comment>